<feature type="transmembrane region" description="Helical" evidence="2">
    <location>
        <begin position="87"/>
        <end position="108"/>
    </location>
</feature>
<evidence type="ECO:0000256" key="1">
    <source>
        <dbReference type="SAM" id="Coils"/>
    </source>
</evidence>
<keyword evidence="2" id="KW-0812">Transmembrane</keyword>
<dbReference type="AlphaFoldDB" id="A0A915Z1V6"/>
<keyword evidence="1" id="KW-0175">Coiled coil</keyword>
<sequence>MVLSFGLDYKKNNENDILLLDISNINEYIWTNEFKSLSSGEVVALTSAVPSGAAKTSPIPLPTSPSSSPSVYSGYYSKDSNNISSKIGVIVVFLVSGVVLLIVGAYLFRRCRNRIVNESNYNQYEAENYSYYPVQDTVQLPVPASLINNDIDRNRNENSNNNYQTERNNYYPGQEIVQQPEVINNDINRNRNESNYYPGQEIVQPPAPATIINTSYNHGRESVPIANDEIQILKQEIQDLKQIILQNNKQSTSSTSNN</sequence>
<protein>
    <submittedName>
        <fullName evidence="3">Uncharacterized protein</fullName>
    </submittedName>
</protein>
<dbReference type="EMBL" id="CAGKOT010000012">
    <property type="protein sequence ID" value="CAB5358302.1"/>
    <property type="molecule type" value="Genomic_DNA"/>
</dbReference>
<organism evidence="3 4">
    <name type="scientific">Rhizophagus irregularis</name>
    <dbReference type="NCBI Taxonomy" id="588596"/>
    <lineage>
        <taxon>Eukaryota</taxon>
        <taxon>Fungi</taxon>
        <taxon>Fungi incertae sedis</taxon>
        <taxon>Mucoromycota</taxon>
        <taxon>Glomeromycotina</taxon>
        <taxon>Glomeromycetes</taxon>
        <taxon>Glomerales</taxon>
        <taxon>Glomeraceae</taxon>
        <taxon>Rhizophagus</taxon>
    </lineage>
</organism>
<evidence type="ECO:0000313" key="4">
    <source>
        <dbReference type="Proteomes" id="UP000684084"/>
    </source>
</evidence>
<proteinExistence type="predicted"/>
<keyword evidence="2" id="KW-0472">Membrane</keyword>
<evidence type="ECO:0000313" key="3">
    <source>
        <dbReference type="EMBL" id="CAB5358302.1"/>
    </source>
</evidence>
<dbReference type="OrthoDB" id="2386916at2759"/>
<feature type="coiled-coil region" evidence="1">
    <location>
        <begin position="223"/>
        <end position="250"/>
    </location>
</feature>
<comment type="caution">
    <text evidence="3">The sequence shown here is derived from an EMBL/GenBank/DDBJ whole genome shotgun (WGS) entry which is preliminary data.</text>
</comment>
<reference evidence="3" key="1">
    <citation type="submission" date="2020-05" db="EMBL/GenBank/DDBJ databases">
        <authorList>
            <person name="Rincon C."/>
            <person name="Sanders R I."/>
            <person name="Robbins C."/>
            <person name="Chaturvedi A."/>
        </authorList>
    </citation>
    <scope>NUCLEOTIDE SEQUENCE</scope>
    <source>
        <strain evidence="3">CHB12</strain>
    </source>
</reference>
<name>A0A915Z1V6_9GLOM</name>
<dbReference type="Proteomes" id="UP000684084">
    <property type="component" value="Unassembled WGS sequence"/>
</dbReference>
<accession>A0A915Z1V6</accession>
<gene>
    <name evidence="3" type="ORF">CHRIB12_LOCUS7264</name>
</gene>
<keyword evidence="2" id="KW-1133">Transmembrane helix</keyword>
<evidence type="ECO:0000256" key="2">
    <source>
        <dbReference type="SAM" id="Phobius"/>
    </source>
</evidence>